<dbReference type="Pfam" id="PF19808">
    <property type="entry name" value="DUF6291"/>
    <property type="match status" value="1"/>
</dbReference>
<dbReference type="EMBL" id="LR796508">
    <property type="protein sequence ID" value="CAB4148884.1"/>
    <property type="molecule type" value="Genomic_DNA"/>
</dbReference>
<reference evidence="2" key="1">
    <citation type="submission" date="2020-04" db="EMBL/GenBank/DDBJ databases">
        <authorList>
            <person name="Chiriac C."/>
            <person name="Salcher M."/>
            <person name="Ghai R."/>
            <person name="Kavagutti S V."/>
        </authorList>
    </citation>
    <scope>NUCLEOTIDE SEQUENCE</scope>
</reference>
<dbReference type="InterPro" id="IPR046258">
    <property type="entry name" value="DUF6291"/>
</dbReference>
<feature type="domain" description="DUF6291" evidence="1">
    <location>
        <begin position="22"/>
        <end position="100"/>
    </location>
</feature>
<proteinExistence type="predicted"/>
<evidence type="ECO:0000259" key="1">
    <source>
        <dbReference type="Pfam" id="PF19808"/>
    </source>
</evidence>
<name>A0A6J5MQ07_9CAUD</name>
<sequence>MSLQSYCKIFFRVFFMAENKKSFILYTDQSGVFNQLPDEIAGKLIKHIFAYVNDENPISDDLIINIAFEPIKQSLKRDLKRYEQYVEKQAVNGAKGGRPKKPTETQITQPFFEKPKKADSVSVSDSVSVNDNKININIFDELYNLYNKKVNRTASLKVFNKIKITEYDAIRKHIPNFVKTFKDKQFQPYFSTYLHNERWHDEITIIDEIPNRPKLATLNDE</sequence>
<protein>
    <recommendedName>
        <fullName evidence="1">DUF6291 domain-containing protein</fullName>
    </recommendedName>
</protein>
<accession>A0A6J5MQ07</accession>
<evidence type="ECO:0000313" key="2">
    <source>
        <dbReference type="EMBL" id="CAB4148884.1"/>
    </source>
</evidence>
<organism evidence="2">
    <name type="scientific">uncultured Caudovirales phage</name>
    <dbReference type="NCBI Taxonomy" id="2100421"/>
    <lineage>
        <taxon>Viruses</taxon>
        <taxon>Duplodnaviria</taxon>
        <taxon>Heunggongvirae</taxon>
        <taxon>Uroviricota</taxon>
        <taxon>Caudoviricetes</taxon>
        <taxon>Peduoviridae</taxon>
        <taxon>Maltschvirus</taxon>
        <taxon>Maltschvirus maltsch</taxon>
    </lineage>
</organism>
<gene>
    <name evidence="2" type="ORF">UFOVP528_29</name>
</gene>